<gene>
    <name evidence="4" type="primary">LOC130469619</name>
</gene>
<evidence type="ECO:0000313" key="4">
    <source>
        <dbReference type="RefSeq" id="XP_056694987.1"/>
    </source>
</evidence>
<dbReference type="InterPro" id="IPR012337">
    <property type="entry name" value="RNaseH-like_sf"/>
</dbReference>
<dbReference type="InterPro" id="IPR036397">
    <property type="entry name" value="RNaseH_sf"/>
</dbReference>
<dbReference type="SUPFAM" id="SSF56672">
    <property type="entry name" value="DNA/RNA polymerases"/>
    <property type="match status" value="1"/>
</dbReference>
<dbReference type="PANTHER" id="PTHR33116">
    <property type="entry name" value="REVERSE TRANSCRIPTASE ZINC-BINDING DOMAIN-CONTAINING PROTEIN-RELATED-RELATED"/>
    <property type="match status" value="1"/>
</dbReference>
<proteinExistence type="predicted"/>
<dbReference type="GeneID" id="130469619"/>
<feature type="domain" description="Reverse transcriptase" evidence="2">
    <location>
        <begin position="636"/>
        <end position="918"/>
    </location>
</feature>
<keyword evidence="3" id="KW-1185">Reference proteome</keyword>
<dbReference type="Pfam" id="PF13456">
    <property type="entry name" value="RVT_3"/>
    <property type="match status" value="1"/>
</dbReference>
<dbReference type="SUPFAM" id="SSF53098">
    <property type="entry name" value="Ribonuclease H-like"/>
    <property type="match status" value="1"/>
</dbReference>
<evidence type="ECO:0000313" key="3">
    <source>
        <dbReference type="Proteomes" id="UP000813463"/>
    </source>
</evidence>
<accession>A0ABM3RHA0</accession>
<dbReference type="Gene3D" id="3.30.420.10">
    <property type="entry name" value="Ribonuclease H-like superfamily/Ribonuclease H"/>
    <property type="match status" value="1"/>
</dbReference>
<dbReference type="SUPFAM" id="SSF56219">
    <property type="entry name" value="DNase I-like"/>
    <property type="match status" value="1"/>
</dbReference>
<dbReference type="Pfam" id="PF13966">
    <property type="entry name" value="zf-RVT"/>
    <property type="match status" value="1"/>
</dbReference>
<dbReference type="InterPro" id="IPR026960">
    <property type="entry name" value="RVT-Znf"/>
</dbReference>
<evidence type="ECO:0000259" key="2">
    <source>
        <dbReference type="PROSITE" id="PS50878"/>
    </source>
</evidence>
<name>A0ABM3RHA0_SPIOL</name>
<protein>
    <recommendedName>
        <fullName evidence="2">Reverse transcriptase domain-containing protein</fullName>
    </recommendedName>
</protein>
<dbReference type="InterPro" id="IPR043502">
    <property type="entry name" value="DNA/RNA_pol_sf"/>
</dbReference>
<dbReference type="InterPro" id="IPR002156">
    <property type="entry name" value="RNaseH_domain"/>
</dbReference>
<keyword evidence="1" id="KW-1133">Transmembrane helix</keyword>
<dbReference type="Gene3D" id="3.60.10.10">
    <property type="entry name" value="Endonuclease/exonuclease/phosphatase"/>
    <property type="match status" value="1"/>
</dbReference>
<dbReference type="InterPro" id="IPR000477">
    <property type="entry name" value="RT_dom"/>
</dbReference>
<evidence type="ECO:0000256" key="1">
    <source>
        <dbReference type="SAM" id="Phobius"/>
    </source>
</evidence>
<dbReference type="Proteomes" id="UP000813463">
    <property type="component" value="Chromosome 3"/>
</dbReference>
<reference evidence="4" key="2">
    <citation type="submission" date="2025-08" db="UniProtKB">
        <authorList>
            <consortium name="RefSeq"/>
        </authorList>
    </citation>
    <scope>IDENTIFICATION</scope>
    <source>
        <tissue evidence="4">Leaf</tissue>
    </source>
</reference>
<dbReference type="CDD" id="cd06222">
    <property type="entry name" value="RNase_H_like"/>
    <property type="match status" value="1"/>
</dbReference>
<feature type="transmembrane region" description="Helical" evidence="1">
    <location>
        <begin position="162"/>
        <end position="179"/>
    </location>
</feature>
<sequence length="1610" mass="185042">MQPLNFKWCSLWVTLFNWLLLLLDDCFSALLSCVATFIQVATGFFMFVVAFPFVPLVTCMRWTRLEGSVLQTWLPSMLRYPCFGMLLGRLMPNSVRQTFFESKFDDATKNALHSWPENYFSLPLTSFIASSSLLCLVIWVLYTLYYSNLCYGVLLAAEGSTFLWFLLIVQGGCCWIALFQELFQDWTFANFLLCSLSNQTITKATRFQKHLIIDPVNHCGGIWALWNEDNIKFLNTTLTPRCAHLTILYKPTHTTLLVSGIYCPTKEEEKSLFWDDLSSFYANTTLPWLLIGDFNELLSPIDKLGGNPIHSHQCKRLPTFLSNHQAVDVPCVQTAYSWKSNQDSSLLERIDRAIVDSLFYNLFPKSTVKYGIFSVSDHAPVIFDSNSEYIHSNRLFRFNNMWTLDQDSHDIVKKEWRVRQEGSRFYRIRSKLYNIKLRLRDWAKTKYGNHITKLQKNSDKITELQTKLIIQPFNNILQDHLLRMIKQREKLLAFGQSTWKSFSKKQWLTQGDRNTRFFHQKIKSQSARNTIYRLQNDLGQWESDPTTVQDCLLKSFKHRFVSTSDPNRQLDLSFLPHWISQEQQNDLIQPYSDEEIKEAFFSMDPLKSPGSDGFGPQFFKAYWPIIAPEVTTAIKGFFYHAKLPKALNHTIIALIPKNDNPENPNHFRPISLCNTIYKAISKLLVNRLRPILQHHISPYQNAFTAERSIHDNLLIAQEILNTFQKSTSKVGWCALKLDMEKAYDRIEWDFLWAALYALGFPDKWITWIKACVTTVSYSLKINGSTTHHFLPSRGIRQGDPLSPYLFLICMEVFIFMLSQSSTLPNSGIGIRIAPLTPKIPCLLFADDSLLFVKATSSATNHLKSVITSFCNLSGQLVNFHKSAIIFSKKIEHSRRDLLAGNFSMTKSASLGRYLGAHFSSFKPSKSDYNAIIQKNISRINHWHANFISKAGRSTLIQSNLEALPAYVCSSFLLPQKTCSNLDSIHRNFFWKQSASSNHTPLISWNKICQPKSLGGLGLRKTRPLNQAFLAKLGWKILMNEENLWVSLIRKKYLSNSTFFEYIPKPKDSSIWRHILCQREILRKGIRWKLGNGKSINFWLDNWVIQDNLLSHIKLNINTVNSNLRVADFILPNHEWDSDKLKSIVPPALAMKIKGLPIPTRDLEDSPIWGATSTGEFSVKSATWIAHGLLFSSYTWNYNWIWSLDVPPKIAIFIWQICHNSIPVRSTLQKRNILPFDVCPLCDTYAETMNHLFIQCPSSKLLWDLQLTKHWLDYFITSHDLLENLTLLRKYPSALCKFTFLIWSLWKERNDCTFNNASFNPFRVFYKANSAYHEWQSRLQLDYHQLTGTPITTLNSTPPPLPSPPIMVRWYPPPLGTFKLNFDGSSKSSSAAAGIIIRNNEGISISACTFNLGQTQAFMAEAIALHKGLQEARRLQIDNLLIEGDNLLIINAVKGVWSTPWKISNIISDIKHLLTLFTTWDIKHIFREANSAADWIANVGHLIVENMYIDPTNSQRLATILSSEITPIPLMQDPNSVHSSENPYAAVVSDKFDREGLNKVRFIDGSLPKSSINHADYQAWDRCNNMSASEISQGDNNITDFFTNIKMIWMS</sequence>
<dbReference type="PANTHER" id="PTHR33116:SF78">
    <property type="entry name" value="OS12G0587133 PROTEIN"/>
    <property type="match status" value="1"/>
</dbReference>
<dbReference type="CDD" id="cd01650">
    <property type="entry name" value="RT_nLTR_like"/>
    <property type="match status" value="1"/>
</dbReference>
<feature type="transmembrane region" description="Helical" evidence="1">
    <location>
        <begin position="38"/>
        <end position="58"/>
    </location>
</feature>
<reference evidence="3" key="1">
    <citation type="journal article" date="2021" name="Nat. Commun.">
        <title>Genomic analyses provide insights into spinach domestication and the genetic basis of agronomic traits.</title>
        <authorList>
            <person name="Cai X."/>
            <person name="Sun X."/>
            <person name="Xu C."/>
            <person name="Sun H."/>
            <person name="Wang X."/>
            <person name="Ge C."/>
            <person name="Zhang Z."/>
            <person name="Wang Q."/>
            <person name="Fei Z."/>
            <person name="Jiao C."/>
            <person name="Wang Q."/>
        </authorList>
    </citation>
    <scope>NUCLEOTIDE SEQUENCE [LARGE SCALE GENOMIC DNA]</scope>
    <source>
        <strain evidence="3">cv. Varoflay</strain>
    </source>
</reference>
<organism evidence="3 4">
    <name type="scientific">Spinacia oleracea</name>
    <name type="common">Spinach</name>
    <dbReference type="NCBI Taxonomy" id="3562"/>
    <lineage>
        <taxon>Eukaryota</taxon>
        <taxon>Viridiplantae</taxon>
        <taxon>Streptophyta</taxon>
        <taxon>Embryophyta</taxon>
        <taxon>Tracheophyta</taxon>
        <taxon>Spermatophyta</taxon>
        <taxon>Magnoliopsida</taxon>
        <taxon>eudicotyledons</taxon>
        <taxon>Gunneridae</taxon>
        <taxon>Pentapetalae</taxon>
        <taxon>Caryophyllales</taxon>
        <taxon>Chenopodiaceae</taxon>
        <taxon>Chenopodioideae</taxon>
        <taxon>Anserineae</taxon>
        <taxon>Spinacia</taxon>
    </lineage>
</organism>
<dbReference type="Pfam" id="PF00078">
    <property type="entry name" value="RVT_1"/>
    <property type="match status" value="1"/>
</dbReference>
<keyword evidence="1" id="KW-0812">Transmembrane</keyword>
<dbReference type="RefSeq" id="XP_056694987.1">
    <property type="nucleotide sequence ID" value="XM_056839009.1"/>
</dbReference>
<dbReference type="InterPro" id="IPR036691">
    <property type="entry name" value="Endo/exonu/phosph_ase_sf"/>
</dbReference>
<keyword evidence="1" id="KW-0472">Membrane</keyword>
<feature type="transmembrane region" description="Helical" evidence="1">
    <location>
        <begin position="119"/>
        <end position="142"/>
    </location>
</feature>
<dbReference type="PROSITE" id="PS50878">
    <property type="entry name" value="RT_POL"/>
    <property type="match status" value="1"/>
</dbReference>
<dbReference type="InterPro" id="IPR044730">
    <property type="entry name" value="RNase_H-like_dom_plant"/>
</dbReference>